<evidence type="ECO:0000313" key="6">
    <source>
        <dbReference type="Proteomes" id="UP000199053"/>
    </source>
</evidence>
<evidence type="ECO:0000313" key="5">
    <source>
        <dbReference type="EMBL" id="SDK44125.1"/>
    </source>
</evidence>
<dbReference type="Pfam" id="PF10908">
    <property type="entry name" value="Tlde1_dom"/>
    <property type="match status" value="1"/>
</dbReference>
<dbReference type="PANTHER" id="PTHR32305">
    <property type="match status" value="1"/>
</dbReference>
<dbReference type="NCBIfam" id="TIGR03696">
    <property type="entry name" value="Rhs_assc_core"/>
    <property type="match status" value="1"/>
</dbReference>
<dbReference type="Pfam" id="PF25023">
    <property type="entry name" value="TEN_YD-shell"/>
    <property type="match status" value="1"/>
</dbReference>
<feature type="domain" description="Tlde1" evidence="3">
    <location>
        <begin position="560"/>
        <end position="653"/>
    </location>
</feature>
<dbReference type="InterPro" id="IPR050708">
    <property type="entry name" value="T6SS_VgrG/RHS"/>
</dbReference>
<dbReference type="Proteomes" id="UP000199053">
    <property type="component" value="Unassembled WGS sequence"/>
</dbReference>
<accession>A0A1G9BYW7</accession>
<name>A0A1G9BYW7_9BACT</name>
<feature type="region of interest" description="Disordered" evidence="2">
    <location>
        <begin position="471"/>
        <end position="525"/>
    </location>
</feature>
<reference evidence="6" key="1">
    <citation type="submission" date="2016-10" db="EMBL/GenBank/DDBJ databases">
        <authorList>
            <person name="Varghese N."/>
            <person name="Submissions S."/>
        </authorList>
    </citation>
    <scope>NUCLEOTIDE SEQUENCE [LARGE SCALE GENOMIC DNA]</scope>
    <source>
        <strain evidence="6">DSM 16995</strain>
    </source>
</reference>
<dbReference type="RefSeq" id="WP_092157830.1">
    <property type="nucleotide sequence ID" value="NZ_FNGA01000001.1"/>
</dbReference>
<feature type="region of interest" description="Disordered" evidence="2">
    <location>
        <begin position="540"/>
        <end position="578"/>
    </location>
</feature>
<feature type="compositionally biased region" description="Basic residues" evidence="2">
    <location>
        <begin position="503"/>
        <end position="513"/>
    </location>
</feature>
<organism evidence="5 6">
    <name type="scientific">Maridesulfovibrio ferrireducens</name>
    <dbReference type="NCBI Taxonomy" id="246191"/>
    <lineage>
        <taxon>Bacteria</taxon>
        <taxon>Pseudomonadati</taxon>
        <taxon>Thermodesulfobacteriota</taxon>
        <taxon>Desulfovibrionia</taxon>
        <taxon>Desulfovibrionales</taxon>
        <taxon>Desulfovibrionaceae</taxon>
        <taxon>Maridesulfovibrio</taxon>
    </lineage>
</organism>
<dbReference type="OrthoDB" id="8421179at2"/>
<evidence type="ECO:0000256" key="2">
    <source>
        <dbReference type="SAM" id="MobiDB-lite"/>
    </source>
</evidence>
<keyword evidence="6" id="KW-1185">Reference proteome</keyword>
<feature type="domain" description="Teneurin-like YD-shell" evidence="4">
    <location>
        <begin position="185"/>
        <end position="444"/>
    </location>
</feature>
<dbReference type="InterPro" id="IPR056823">
    <property type="entry name" value="TEN-like_YD-shell"/>
</dbReference>
<proteinExistence type="predicted"/>
<keyword evidence="1" id="KW-0677">Repeat</keyword>
<dbReference type="EMBL" id="FNGA01000001">
    <property type="protein sequence ID" value="SDK44125.1"/>
    <property type="molecule type" value="Genomic_DNA"/>
</dbReference>
<dbReference type="InterPro" id="IPR022385">
    <property type="entry name" value="Rhs_assc_core"/>
</dbReference>
<dbReference type="InterPro" id="IPR021225">
    <property type="entry name" value="Tlde1_dom"/>
</dbReference>
<evidence type="ECO:0000259" key="3">
    <source>
        <dbReference type="Pfam" id="PF10908"/>
    </source>
</evidence>
<sequence>MNKLNGYWLRKKNRGELSAGARLYGKSMKPEAQLEEMYEVMQNVGLGEELDPEDMSSLFAEFSNDEKMYPSMMLPERRSLWEQRKRQMEQIQERQKNAKRQLHAQFMMKNPELPLAQELRKTEYGQELLAEIAMTQPRQLETGTGQNIVDEQERDSVEMEEVEQFETKPFIVPGMEAPFSLLATERDENGRIIQKALALAPKAIMREYEYDNGGRLSKVLCEKSVIEQYQYGKCGERLTSETRHTKPQLLKYNSRLQLIEAGNVKYSYDNQGRMIEKNELGKITRYSYLESGPLHEVILSDGRRVEYTSDPAGRRISKSINGKTVEKYLWQDLTTLVAVTDAEGLRPKVFTYDEEGDPVAMTYEGKTFYFATDQVGSIFMVADERGNEVKRIIYDSFGNLLFDSNDKFDTCVGFSAGLTDQDTGLIHFGYREYDPAIGRFITPDPIGFAGGDVDVYGFCLDDPINFVDRTGLAGESEKNEKDDQTKANTRSKLAGTDRDYKEKNRKKNIKKKGKENSEEDDSYSVKELRAYHGNETLEVYSEDGPRDTYKYTSGRPGETDQTIKNKGPMPSGEYEADPKEISEVEGLSYLKRRFKGDWGHGRVPLHPSNRTKTHGRDGFFLHGGDTKGSAGCIDVGNKDRALFKNLRKTKNKIKVIVH</sequence>
<evidence type="ECO:0000259" key="4">
    <source>
        <dbReference type="Pfam" id="PF25023"/>
    </source>
</evidence>
<protein>
    <submittedName>
        <fullName evidence="5">RHS repeat-associated core domain-containing protein</fullName>
    </submittedName>
</protein>
<evidence type="ECO:0000256" key="1">
    <source>
        <dbReference type="ARBA" id="ARBA00022737"/>
    </source>
</evidence>
<gene>
    <name evidence="5" type="ORF">SAMN05660337_0458</name>
</gene>
<dbReference type="AlphaFoldDB" id="A0A1G9BYW7"/>
<dbReference type="PANTHER" id="PTHR32305:SF15">
    <property type="entry name" value="PROTEIN RHSA-RELATED"/>
    <property type="match status" value="1"/>
</dbReference>
<dbReference type="Gene3D" id="2.180.10.10">
    <property type="entry name" value="RHS repeat-associated core"/>
    <property type="match status" value="1"/>
</dbReference>
<dbReference type="STRING" id="246191.SAMN05660337_0458"/>
<feature type="compositionally biased region" description="Basic and acidic residues" evidence="2">
    <location>
        <begin position="475"/>
        <end position="485"/>
    </location>
</feature>